<protein>
    <recommendedName>
        <fullName evidence="4">Ataxin-2 C-terminal domain-containing protein</fullName>
    </recommendedName>
</protein>
<feature type="compositionally biased region" description="Polar residues" evidence="1">
    <location>
        <begin position="184"/>
        <end position="198"/>
    </location>
</feature>
<evidence type="ECO:0000256" key="1">
    <source>
        <dbReference type="SAM" id="MobiDB-lite"/>
    </source>
</evidence>
<dbReference type="EMBL" id="JBAHYK010000878">
    <property type="protein sequence ID" value="KAL0570764.1"/>
    <property type="molecule type" value="Genomic_DNA"/>
</dbReference>
<gene>
    <name evidence="2" type="ORF">V5O48_011192</name>
</gene>
<feature type="compositionally biased region" description="Low complexity" evidence="1">
    <location>
        <begin position="155"/>
        <end position="168"/>
    </location>
</feature>
<proteinExistence type="predicted"/>
<evidence type="ECO:0000313" key="3">
    <source>
        <dbReference type="Proteomes" id="UP001465976"/>
    </source>
</evidence>
<name>A0ABR3F6N9_9AGAR</name>
<feature type="compositionally biased region" description="Polar residues" evidence="1">
    <location>
        <begin position="344"/>
        <end position="356"/>
    </location>
</feature>
<dbReference type="Proteomes" id="UP001465976">
    <property type="component" value="Unassembled WGS sequence"/>
</dbReference>
<evidence type="ECO:0008006" key="4">
    <source>
        <dbReference type="Google" id="ProtNLM"/>
    </source>
</evidence>
<feature type="region of interest" description="Disordered" evidence="1">
    <location>
        <begin position="140"/>
        <end position="206"/>
    </location>
</feature>
<organism evidence="2 3">
    <name type="scientific">Marasmius crinis-equi</name>
    <dbReference type="NCBI Taxonomy" id="585013"/>
    <lineage>
        <taxon>Eukaryota</taxon>
        <taxon>Fungi</taxon>
        <taxon>Dikarya</taxon>
        <taxon>Basidiomycota</taxon>
        <taxon>Agaricomycotina</taxon>
        <taxon>Agaricomycetes</taxon>
        <taxon>Agaricomycetidae</taxon>
        <taxon>Agaricales</taxon>
        <taxon>Marasmiineae</taxon>
        <taxon>Marasmiaceae</taxon>
        <taxon>Marasmius</taxon>
    </lineage>
</organism>
<feature type="compositionally biased region" description="Polar residues" evidence="1">
    <location>
        <begin position="276"/>
        <end position="294"/>
    </location>
</feature>
<reference evidence="2 3" key="1">
    <citation type="submission" date="2024-02" db="EMBL/GenBank/DDBJ databases">
        <title>A draft genome for the cacao thread blight pathogen Marasmius crinis-equi.</title>
        <authorList>
            <person name="Cohen S.P."/>
            <person name="Baruah I.K."/>
            <person name="Amoako-Attah I."/>
            <person name="Bukari Y."/>
            <person name="Meinhardt L.W."/>
            <person name="Bailey B.A."/>
        </authorList>
    </citation>
    <scope>NUCLEOTIDE SEQUENCE [LARGE SCALE GENOMIC DNA]</scope>
    <source>
        <strain evidence="2 3">GH-76</strain>
    </source>
</reference>
<accession>A0ABR3F6N9</accession>
<feature type="compositionally biased region" description="Polar residues" evidence="1">
    <location>
        <begin position="398"/>
        <end position="413"/>
    </location>
</feature>
<keyword evidence="3" id="KW-1185">Reference proteome</keyword>
<comment type="caution">
    <text evidence="2">The sequence shown here is derived from an EMBL/GenBank/DDBJ whole genome shotgun (WGS) entry which is preliminary data.</text>
</comment>
<feature type="region of interest" description="Disordered" evidence="1">
    <location>
        <begin position="254"/>
        <end position="429"/>
    </location>
</feature>
<sequence>MNPGLVGVQAAMSVVGPYEVAVGIEATNKGGHAMSEACMDLSREVDEKAVVLNQKKWRELMEELSRPVDSARERLESGLAQENPSELGADSGAAREIANADHNVSLLPGLDLALWDRHGPLPTTPKPHSLSLGHAAARSATPCGTRSCTLTPVGSSPSHDTESLSSDSLTEELLELKRNPTPPLSFSTDSSPKSVATSPSPPLSDFVFPSLGGRSLPKIHLEKDDQGFFTAFEDNPPEPLSKLEPPALLPPFLIEETPKRKSNPSKTRTIVDRLKLNTQRRTGQESEPTVQSTDAPKPRSRASGEGDGCLGLGEPYQPDISRAERKRELFLALNKHQRTDSKSSNKAPPEPKSNQSSKKEAPSTPSSSLPGHVSNDGWIEFKQPPQPRQHNRSRSQNKRTSPQQSVSNNTQLPPHTAPPAYTTFRPLPTNMSRPPHPAYYYPNQPMPPVMPVPVSAVPQVNYHYPAYPPPPQPMVVAPAPYATPYPMVGYPVHQHLRPTTAAVVPSMAGGKSTSGYAAVPAYINRPTPTVGAMHPTVW</sequence>
<feature type="compositionally biased region" description="Polar residues" evidence="1">
    <location>
        <begin position="142"/>
        <end position="154"/>
    </location>
</feature>
<evidence type="ECO:0000313" key="2">
    <source>
        <dbReference type="EMBL" id="KAL0570764.1"/>
    </source>
</evidence>